<feature type="non-terminal residue" evidence="5">
    <location>
        <position position="187"/>
    </location>
</feature>
<dbReference type="EMBL" id="JH795864">
    <property type="protein sequence ID" value="EJU01311.1"/>
    <property type="molecule type" value="Genomic_DNA"/>
</dbReference>
<dbReference type="InterPro" id="IPR018466">
    <property type="entry name" value="Kre9/Knh1-like_N"/>
</dbReference>
<feature type="signal peptide" evidence="3">
    <location>
        <begin position="1"/>
        <end position="16"/>
    </location>
</feature>
<dbReference type="Pfam" id="PF10342">
    <property type="entry name" value="Kre9_KNH"/>
    <property type="match status" value="1"/>
</dbReference>
<dbReference type="GO" id="GO:0006078">
    <property type="term" value="P:(1-&gt;6)-beta-D-glucan biosynthetic process"/>
    <property type="evidence" value="ECO:0007669"/>
    <property type="project" value="InterPro"/>
</dbReference>
<gene>
    <name evidence="5" type="ORF">DACRYDRAFT_44073</name>
</gene>
<dbReference type="GO" id="GO:0042546">
    <property type="term" value="P:cell wall biogenesis"/>
    <property type="evidence" value="ECO:0007669"/>
    <property type="project" value="InterPro"/>
</dbReference>
<accession>M5FUB7</accession>
<protein>
    <recommendedName>
        <fullName evidence="4">Yeast cell wall synthesis Kre9/Knh1-like N-terminal domain-containing protein</fullName>
    </recommendedName>
</protein>
<evidence type="ECO:0000256" key="3">
    <source>
        <dbReference type="SAM" id="SignalP"/>
    </source>
</evidence>
<dbReference type="InterPro" id="IPR045328">
    <property type="entry name" value="Kre9/Knh1"/>
</dbReference>
<dbReference type="PANTHER" id="PTHR28154:SF1">
    <property type="entry name" value="CELL WALL SYNTHESIS PROTEIN KNH1-RELATED"/>
    <property type="match status" value="1"/>
</dbReference>
<evidence type="ECO:0000256" key="2">
    <source>
        <dbReference type="SAM" id="MobiDB-lite"/>
    </source>
</evidence>
<dbReference type="OMA" id="WGRVNIY"/>
<reference evidence="5 6" key="1">
    <citation type="journal article" date="2012" name="Science">
        <title>The Paleozoic origin of enzymatic lignin decomposition reconstructed from 31 fungal genomes.</title>
        <authorList>
            <person name="Floudas D."/>
            <person name="Binder M."/>
            <person name="Riley R."/>
            <person name="Barry K."/>
            <person name="Blanchette R.A."/>
            <person name="Henrissat B."/>
            <person name="Martinez A.T."/>
            <person name="Otillar R."/>
            <person name="Spatafora J.W."/>
            <person name="Yadav J.S."/>
            <person name="Aerts A."/>
            <person name="Benoit I."/>
            <person name="Boyd A."/>
            <person name="Carlson A."/>
            <person name="Copeland A."/>
            <person name="Coutinho P.M."/>
            <person name="de Vries R.P."/>
            <person name="Ferreira P."/>
            <person name="Findley K."/>
            <person name="Foster B."/>
            <person name="Gaskell J."/>
            <person name="Glotzer D."/>
            <person name="Gorecki P."/>
            <person name="Heitman J."/>
            <person name="Hesse C."/>
            <person name="Hori C."/>
            <person name="Igarashi K."/>
            <person name="Jurgens J.A."/>
            <person name="Kallen N."/>
            <person name="Kersten P."/>
            <person name="Kohler A."/>
            <person name="Kuees U."/>
            <person name="Kumar T.K.A."/>
            <person name="Kuo A."/>
            <person name="LaButti K."/>
            <person name="Larrondo L.F."/>
            <person name="Lindquist E."/>
            <person name="Ling A."/>
            <person name="Lombard V."/>
            <person name="Lucas S."/>
            <person name="Lundell T."/>
            <person name="Martin R."/>
            <person name="McLaughlin D.J."/>
            <person name="Morgenstern I."/>
            <person name="Morin E."/>
            <person name="Murat C."/>
            <person name="Nagy L.G."/>
            <person name="Nolan M."/>
            <person name="Ohm R.A."/>
            <person name="Patyshakuliyeva A."/>
            <person name="Rokas A."/>
            <person name="Ruiz-Duenas F.J."/>
            <person name="Sabat G."/>
            <person name="Salamov A."/>
            <person name="Samejima M."/>
            <person name="Schmutz J."/>
            <person name="Slot J.C."/>
            <person name="St John F."/>
            <person name="Stenlid J."/>
            <person name="Sun H."/>
            <person name="Sun S."/>
            <person name="Syed K."/>
            <person name="Tsang A."/>
            <person name="Wiebenga A."/>
            <person name="Young D."/>
            <person name="Pisabarro A."/>
            <person name="Eastwood D.C."/>
            <person name="Martin F."/>
            <person name="Cullen D."/>
            <person name="Grigoriev I.V."/>
            <person name="Hibbett D.S."/>
        </authorList>
    </citation>
    <scope>NUCLEOTIDE SEQUENCE [LARGE SCALE GENOMIC DNA]</scope>
    <source>
        <strain evidence="5 6">DJM-731 SS1</strain>
    </source>
</reference>
<sequence>LALLLAAQTALATIYATNPVASTTFTGGQTATISWEDDGTSPSLTQIGNASVGIYAGNSQQQTLLQMIIGSVNVATTASIQFTVDPTIGPNSNAYFIRFTALTVKDTTNPTYPYEQFSARFTMTGMTGTFNASVQAQINGATGAAAVPGASSIAPVSQTSTHPASNTPSPTASGAKTNATAAAKSAA</sequence>
<feature type="compositionally biased region" description="Polar residues" evidence="2">
    <location>
        <begin position="154"/>
        <end position="170"/>
    </location>
</feature>
<feature type="region of interest" description="Disordered" evidence="2">
    <location>
        <begin position="153"/>
        <end position="187"/>
    </location>
</feature>
<name>M5FUB7_DACPD</name>
<dbReference type="HOGENOM" id="CLU_078855_2_0_1"/>
<proteinExistence type="predicted"/>
<dbReference type="GeneID" id="63689616"/>
<feature type="domain" description="Yeast cell wall synthesis Kre9/Knh1-like N-terminal" evidence="4">
    <location>
        <begin position="19"/>
        <end position="111"/>
    </location>
</feature>
<feature type="non-terminal residue" evidence="5">
    <location>
        <position position="1"/>
    </location>
</feature>
<dbReference type="STRING" id="1858805.M5FUB7"/>
<feature type="chain" id="PRO_5004067327" description="Yeast cell wall synthesis Kre9/Knh1-like N-terminal domain-containing protein" evidence="3">
    <location>
        <begin position="17"/>
        <end position="187"/>
    </location>
</feature>
<organism evidence="5 6">
    <name type="scientific">Dacryopinax primogenitus (strain DJM 731)</name>
    <name type="common">Brown rot fungus</name>
    <dbReference type="NCBI Taxonomy" id="1858805"/>
    <lineage>
        <taxon>Eukaryota</taxon>
        <taxon>Fungi</taxon>
        <taxon>Dikarya</taxon>
        <taxon>Basidiomycota</taxon>
        <taxon>Agaricomycotina</taxon>
        <taxon>Dacrymycetes</taxon>
        <taxon>Dacrymycetales</taxon>
        <taxon>Dacrymycetaceae</taxon>
        <taxon>Dacryopinax</taxon>
    </lineage>
</organism>
<dbReference type="Proteomes" id="UP000030653">
    <property type="component" value="Unassembled WGS sequence"/>
</dbReference>
<dbReference type="OrthoDB" id="2432613at2759"/>
<evidence type="ECO:0000313" key="5">
    <source>
        <dbReference type="EMBL" id="EJU01311.1"/>
    </source>
</evidence>
<dbReference type="RefSeq" id="XP_040628208.1">
    <property type="nucleotide sequence ID" value="XM_040774554.1"/>
</dbReference>
<evidence type="ECO:0000256" key="1">
    <source>
        <dbReference type="ARBA" id="ARBA00022729"/>
    </source>
</evidence>
<dbReference type="PANTHER" id="PTHR28154">
    <property type="entry name" value="CELL WALL SYNTHESIS PROTEIN KNH1-RELATED"/>
    <property type="match status" value="1"/>
</dbReference>
<feature type="compositionally biased region" description="Low complexity" evidence="2">
    <location>
        <begin position="171"/>
        <end position="187"/>
    </location>
</feature>
<evidence type="ECO:0000259" key="4">
    <source>
        <dbReference type="Pfam" id="PF10342"/>
    </source>
</evidence>
<dbReference type="AlphaFoldDB" id="M5FUB7"/>
<evidence type="ECO:0000313" key="6">
    <source>
        <dbReference type="Proteomes" id="UP000030653"/>
    </source>
</evidence>
<keyword evidence="1 3" id="KW-0732">Signal</keyword>
<keyword evidence="6" id="KW-1185">Reference proteome</keyword>